<gene>
    <name evidence="2" type="ORF">AZ78_0884</name>
</gene>
<evidence type="ECO:0008006" key="4">
    <source>
        <dbReference type="Google" id="ProtNLM"/>
    </source>
</evidence>
<dbReference type="AlphaFoldDB" id="A0A125MMG7"/>
<comment type="caution">
    <text evidence="2">The sequence shown here is derived from an EMBL/GenBank/DDBJ whole genome shotgun (WGS) entry which is preliminary data.</text>
</comment>
<proteinExistence type="predicted"/>
<reference evidence="2 3" key="1">
    <citation type="journal article" date="2014" name="Genome Announc.">
        <title>Draft Genome Sequence of Lysobacter capsici AZ78, a Bacterium Antagonistic to Plant-Pathogenic Oomycetes.</title>
        <authorList>
            <person name="Puopolo G."/>
            <person name="Sonego P."/>
            <person name="Engelen K."/>
            <person name="Pertot I."/>
        </authorList>
    </citation>
    <scope>NUCLEOTIDE SEQUENCE [LARGE SCALE GENOMIC DNA]</scope>
    <source>
        <strain evidence="2 3">AZ78</strain>
    </source>
</reference>
<organism evidence="2 3">
    <name type="scientific">Lysobacter capsici AZ78</name>
    <dbReference type="NCBI Taxonomy" id="1444315"/>
    <lineage>
        <taxon>Bacteria</taxon>
        <taxon>Pseudomonadati</taxon>
        <taxon>Pseudomonadota</taxon>
        <taxon>Gammaproteobacteria</taxon>
        <taxon>Lysobacterales</taxon>
        <taxon>Lysobacteraceae</taxon>
        <taxon>Lysobacter</taxon>
    </lineage>
</organism>
<keyword evidence="1" id="KW-0732">Signal</keyword>
<feature type="signal peptide" evidence="1">
    <location>
        <begin position="1"/>
        <end position="26"/>
    </location>
</feature>
<evidence type="ECO:0000256" key="1">
    <source>
        <dbReference type="SAM" id="SignalP"/>
    </source>
</evidence>
<keyword evidence="3" id="KW-1185">Reference proteome</keyword>
<dbReference type="OrthoDB" id="9867293at2"/>
<dbReference type="Proteomes" id="UP000023435">
    <property type="component" value="Unassembled WGS sequence"/>
</dbReference>
<dbReference type="EMBL" id="JAJA02000001">
    <property type="protein sequence ID" value="KWS03338.1"/>
    <property type="molecule type" value="Genomic_DNA"/>
</dbReference>
<dbReference type="RefSeq" id="WP_036109714.1">
    <property type="nucleotide sequence ID" value="NZ_JAJA02000001.1"/>
</dbReference>
<evidence type="ECO:0000313" key="2">
    <source>
        <dbReference type="EMBL" id="KWS03338.1"/>
    </source>
</evidence>
<protein>
    <recommendedName>
        <fullName evidence="4">ShKT domain-containing protein</fullName>
    </recommendedName>
</protein>
<name>A0A125MMG7_9GAMM</name>
<evidence type="ECO:0000313" key="3">
    <source>
        <dbReference type="Proteomes" id="UP000023435"/>
    </source>
</evidence>
<sequence>MRAIADKLPLFAVLAVCLSYASIADAAGCDVNQCQRVYNYCISTLGDVPVCEVRRQRCEELCGFSK</sequence>
<feature type="chain" id="PRO_5007178032" description="ShKT domain-containing protein" evidence="1">
    <location>
        <begin position="27"/>
        <end position="66"/>
    </location>
</feature>
<accession>A0A125MMG7</accession>